<reference evidence="2" key="1">
    <citation type="submission" date="2016-10" db="EMBL/GenBank/DDBJ databases">
        <authorList>
            <person name="Varghese N."/>
            <person name="Submissions S."/>
        </authorList>
    </citation>
    <scope>NUCLEOTIDE SEQUENCE [LARGE SCALE GENOMIC DNA]</scope>
    <source>
        <strain evidence="2">DSM 217</strain>
    </source>
</reference>
<accession>A0A1H3BMC4</accession>
<evidence type="ECO:0000313" key="2">
    <source>
        <dbReference type="Proteomes" id="UP000198816"/>
    </source>
</evidence>
<organism evidence="1 2">
    <name type="scientific">Thiocapsa roseopersicina</name>
    <dbReference type="NCBI Taxonomy" id="1058"/>
    <lineage>
        <taxon>Bacteria</taxon>
        <taxon>Pseudomonadati</taxon>
        <taxon>Pseudomonadota</taxon>
        <taxon>Gammaproteobacteria</taxon>
        <taxon>Chromatiales</taxon>
        <taxon>Chromatiaceae</taxon>
        <taxon>Thiocapsa</taxon>
    </lineage>
</organism>
<keyword evidence="2" id="KW-1185">Reference proteome</keyword>
<dbReference type="EMBL" id="FNNZ01000025">
    <property type="protein sequence ID" value="SDX42878.1"/>
    <property type="molecule type" value="Genomic_DNA"/>
</dbReference>
<proteinExistence type="predicted"/>
<dbReference type="AlphaFoldDB" id="A0A1H3BMC4"/>
<sequence length="73" mass="7997">MVARLQALHAGSAFHHLAPALVAEHAGKGTLRILSGERERIGVTDARGDDLQQDLALFRTLHMGKWGQTTFFC</sequence>
<evidence type="ECO:0000313" key="1">
    <source>
        <dbReference type="EMBL" id="SDX42878.1"/>
    </source>
</evidence>
<dbReference type="AntiFam" id="ANF00088">
    <property type="entry name" value="Shadow ORF (opposite Fdh)"/>
</dbReference>
<gene>
    <name evidence="1" type="ORF">SAMN05421783_12564</name>
</gene>
<name>A0A1H3BMC4_THIRO</name>
<protein>
    <submittedName>
        <fullName evidence="1">Uncharacterized protein</fullName>
    </submittedName>
</protein>
<dbReference type="Proteomes" id="UP000198816">
    <property type="component" value="Unassembled WGS sequence"/>
</dbReference>